<sequence length="61" mass="6887">MSSALAADKVHLQEWRQQLESLVCTTKVVYDGDVAKVDGNAPPWTRNMLRPSPQGRRPRKP</sequence>
<dbReference type="Proteomes" id="UP000479710">
    <property type="component" value="Unassembled WGS sequence"/>
</dbReference>
<gene>
    <name evidence="2" type="ORF">E2562_017320</name>
</gene>
<proteinExistence type="predicted"/>
<comment type="caution">
    <text evidence="2">The sequence shown here is derived from an EMBL/GenBank/DDBJ whole genome shotgun (WGS) entry which is preliminary data.</text>
</comment>
<name>A0A6G1BXV9_9ORYZ</name>
<reference evidence="2 3" key="1">
    <citation type="submission" date="2019-11" db="EMBL/GenBank/DDBJ databases">
        <title>Whole genome sequence of Oryza granulata.</title>
        <authorList>
            <person name="Li W."/>
        </authorList>
    </citation>
    <scope>NUCLEOTIDE SEQUENCE [LARGE SCALE GENOMIC DNA]</scope>
    <source>
        <strain evidence="3">cv. Menghai</strain>
        <tissue evidence="2">Leaf</tissue>
    </source>
</reference>
<keyword evidence="3" id="KW-1185">Reference proteome</keyword>
<feature type="region of interest" description="Disordered" evidence="1">
    <location>
        <begin position="39"/>
        <end position="61"/>
    </location>
</feature>
<evidence type="ECO:0000313" key="3">
    <source>
        <dbReference type="Proteomes" id="UP000479710"/>
    </source>
</evidence>
<accession>A0A6G1BXV9</accession>
<dbReference type="AlphaFoldDB" id="A0A6G1BXV9"/>
<protein>
    <submittedName>
        <fullName evidence="2">Uncharacterized protein</fullName>
    </submittedName>
</protein>
<organism evidence="2 3">
    <name type="scientific">Oryza meyeriana var. granulata</name>
    <dbReference type="NCBI Taxonomy" id="110450"/>
    <lineage>
        <taxon>Eukaryota</taxon>
        <taxon>Viridiplantae</taxon>
        <taxon>Streptophyta</taxon>
        <taxon>Embryophyta</taxon>
        <taxon>Tracheophyta</taxon>
        <taxon>Spermatophyta</taxon>
        <taxon>Magnoliopsida</taxon>
        <taxon>Liliopsida</taxon>
        <taxon>Poales</taxon>
        <taxon>Poaceae</taxon>
        <taxon>BOP clade</taxon>
        <taxon>Oryzoideae</taxon>
        <taxon>Oryzeae</taxon>
        <taxon>Oryzinae</taxon>
        <taxon>Oryza</taxon>
        <taxon>Oryza meyeriana</taxon>
    </lineage>
</organism>
<evidence type="ECO:0000256" key="1">
    <source>
        <dbReference type="SAM" id="MobiDB-lite"/>
    </source>
</evidence>
<dbReference type="EMBL" id="SPHZ02000011">
    <property type="protein sequence ID" value="KAF0892601.1"/>
    <property type="molecule type" value="Genomic_DNA"/>
</dbReference>
<evidence type="ECO:0000313" key="2">
    <source>
        <dbReference type="EMBL" id="KAF0892601.1"/>
    </source>
</evidence>